<evidence type="ECO:0000256" key="7">
    <source>
        <dbReference type="ARBA" id="ARBA00023224"/>
    </source>
</evidence>
<proteinExistence type="inferred from homology"/>
<dbReference type="Gene3D" id="6.10.340.10">
    <property type="match status" value="1"/>
</dbReference>
<keyword evidence="2" id="KW-1003">Cell membrane</keyword>
<dbReference type="CDD" id="cd18773">
    <property type="entry name" value="PDC1_HK_sensor"/>
    <property type="match status" value="1"/>
</dbReference>
<dbReference type="PANTHER" id="PTHR32089">
    <property type="entry name" value="METHYL-ACCEPTING CHEMOTAXIS PROTEIN MCPB"/>
    <property type="match status" value="1"/>
</dbReference>
<comment type="caution">
    <text evidence="14">The sequence shown here is derived from an EMBL/GenBank/DDBJ whole genome shotgun (WGS) entry which is preliminary data.</text>
</comment>
<evidence type="ECO:0000256" key="4">
    <source>
        <dbReference type="ARBA" id="ARBA00022692"/>
    </source>
</evidence>
<feature type="transmembrane region" description="Helical" evidence="11">
    <location>
        <begin position="297"/>
        <end position="320"/>
    </location>
</feature>
<dbReference type="AlphaFoldDB" id="A0A7C9MKV5"/>
<evidence type="ECO:0000256" key="11">
    <source>
        <dbReference type="SAM" id="Phobius"/>
    </source>
</evidence>
<evidence type="ECO:0000256" key="3">
    <source>
        <dbReference type="ARBA" id="ARBA00022500"/>
    </source>
</evidence>
<organism evidence="14 15">
    <name type="scientific">Solidesulfovibrio aerotolerans</name>
    <dbReference type="NCBI Taxonomy" id="295255"/>
    <lineage>
        <taxon>Bacteria</taxon>
        <taxon>Pseudomonadati</taxon>
        <taxon>Thermodesulfobacteriota</taxon>
        <taxon>Desulfovibrionia</taxon>
        <taxon>Desulfovibrionales</taxon>
        <taxon>Desulfovibrionaceae</taxon>
        <taxon>Solidesulfovibrio</taxon>
    </lineage>
</organism>
<dbReference type="PROSITE" id="PS50111">
    <property type="entry name" value="CHEMOTAXIS_TRANSDUC_2"/>
    <property type="match status" value="1"/>
</dbReference>
<gene>
    <name evidence="14" type="ORF">GTA51_15825</name>
</gene>
<dbReference type="Gene3D" id="1.10.287.950">
    <property type="entry name" value="Methyl-accepting chemotaxis protein"/>
    <property type="match status" value="1"/>
</dbReference>
<keyword evidence="10" id="KW-0175">Coiled coil</keyword>
<comment type="subcellular location">
    <subcellularLocation>
        <location evidence="1">Cell membrane</location>
        <topology evidence="1">Multi-pass membrane protein</topology>
    </subcellularLocation>
</comment>
<feature type="coiled-coil region" evidence="10">
    <location>
        <begin position="636"/>
        <end position="695"/>
    </location>
</feature>
<keyword evidence="4 11" id="KW-0812">Transmembrane</keyword>
<dbReference type="GO" id="GO:0005886">
    <property type="term" value="C:plasma membrane"/>
    <property type="evidence" value="ECO:0007669"/>
    <property type="project" value="UniProtKB-SubCell"/>
</dbReference>
<feature type="coiled-coil region" evidence="10">
    <location>
        <begin position="359"/>
        <end position="400"/>
    </location>
</feature>
<keyword evidence="6 11" id="KW-0472">Membrane</keyword>
<keyword evidence="3" id="KW-0145">Chemotaxis</keyword>
<evidence type="ECO:0000313" key="15">
    <source>
        <dbReference type="Proteomes" id="UP000482487"/>
    </source>
</evidence>
<evidence type="ECO:0000256" key="6">
    <source>
        <dbReference type="ARBA" id="ARBA00023136"/>
    </source>
</evidence>
<evidence type="ECO:0000256" key="2">
    <source>
        <dbReference type="ARBA" id="ARBA00022475"/>
    </source>
</evidence>
<evidence type="ECO:0000313" key="14">
    <source>
        <dbReference type="EMBL" id="MYL84589.1"/>
    </source>
</evidence>
<dbReference type="SUPFAM" id="SSF58104">
    <property type="entry name" value="Methyl-accepting chemotaxis protein (MCP) signaling domain"/>
    <property type="match status" value="1"/>
</dbReference>
<dbReference type="Pfam" id="PF00672">
    <property type="entry name" value="HAMP"/>
    <property type="match status" value="1"/>
</dbReference>
<feature type="transmembrane region" description="Helical" evidence="11">
    <location>
        <begin position="12"/>
        <end position="32"/>
    </location>
</feature>
<dbReference type="InterPro" id="IPR003660">
    <property type="entry name" value="HAMP_dom"/>
</dbReference>
<dbReference type="InterPro" id="IPR029151">
    <property type="entry name" value="Sensor-like_sf"/>
</dbReference>
<protein>
    <submittedName>
        <fullName evidence="14">HAMP domain-containing protein</fullName>
    </submittedName>
</protein>
<dbReference type="RefSeq" id="WP_160962764.1">
    <property type="nucleotide sequence ID" value="NZ_WVUD01000036.1"/>
</dbReference>
<keyword evidence="7 9" id="KW-0807">Transducer</keyword>
<dbReference type="OrthoDB" id="5348717at2"/>
<dbReference type="Proteomes" id="UP000482487">
    <property type="component" value="Unassembled WGS sequence"/>
</dbReference>
<dbReference type="GO" id="GO:0006935">
    <property type="term" value="P:chemotaxis"/>
    <property type="evidence" value="ECO:0007669"/>
    <property type="project" value="UniProtKB-KW"/>
</dbReference>
<evidence type="ECO:0000256" key="8">
    <source>
        <dbReference type="ARBA" id="ARBA00029447"/>
    </source>
</evidence>
<dbReference type="InterPro" id="IPR033479">
    <property type="entry name" value="dCache_1"/>
</dbReference>
<dbReference type="PROSITE" id="PS50885">
    <property type="entry name" value="HAMP"/>
    <property type="match status" value="1"/>
</dbReference>
<dbReference type="SUPFAM" id="SSF103190">
    <property type="entry name" value="Sensory domain-like"/>
    <property type="match status" value="1"/>
</dbReference>
<dbReference type="CDD" id="cd12912">
    <property type="entry name" value="PDC2_MCP_like"/>
    <property type="match status" value="1"/>
</dbReference>
<name>A0A7C9MKV5_9BACT</name>
<dbReference type="FunFam" id="1.10.287.950:FF:000001">
    <property type="entry name" value="Methyl-accepting chemotaxis sensory transducer"/>
    <property type="match status" value="1"/>
</dbReference>
<dbReference type="CDD" id="cd11386">
    <property type="entry name" value="MCP_signal"/>
    <property type="match status" value="1"/>
</dbReference>
<reference evidence="14 15" key="1">
    <citation type="submission" date="2020-01" db="EMBL/GenBank/DDBJ databases">
        <title>Genome sequence of Desulfovibrio aerotolerans DSM 16695(T).</title>
        <authorList>
            <person name="Karnachuk O."/>
            <person name="Avakyan M."/>
            <person name="Mardanov A."/>
            <person name="Kadnikov V."/>
            <person name="Ravin N."/>
        </authorList>
    </citation>
    <scope>NUCLEOTIDE SEQUENCE [LARGE SCALE GENOMIC DNA]</scope>
    <source>
        <strain evidence="14 15">DSM 16695</strain>
    </source>
</reference>
<evidence type="ECO:0000256" key="1">
    <source>
        <dbReference type="ARBA" id="ARBA00004651"/>
    </source>
</evidence>
<dbReference type="InterPro" id="IPR004089">
    <property type="entry name" value="MCPsignal_dom"/>
</dbReference>
<feature type="domain" description="Methyl-accepting transducer" evidence="12">
    <location>
        <begin position="422"/>
        <end position="658"/>
    </location>
</feature>
<comment type="similarity">
    <text evidence="8">Belongs to the methyl-accepting chemotaxis (MCP) protein family.</text>
</comment>
<dbReference type="CDD" id="cd06225">
    <property type="entry name" value="HAMP"/>
    <property type="match status" value="1"/>
</dbReference>
<feature type="domain" description="HAMP" evidence="13">
    <location>
        <begin position="322"/>
        <end position="374"/>
    </location>
</feature>
<evidence type="ECO:0000259" key="13">
    <source>
        <dbReference type="PROSITE" id="PS50885"/>
    </source>
</evidence>
<evidence type="ECO:0000256" key="9">
    <source>
        <dbReference type="PROSITE-ProRule" id="PRU00284"/>
    </source>
</evidence>
<evidence type="ECO:0000259" key="12">
    <source>
        <dbReference type="PROSITE" id="PS50111"/>
    </source>
</evidence>
<keyword evidence="5 11" id="KW-1133">Transmembrane helix</keyword>
<accession>A0A7C9MKV5</accession>
<keyword evidence="15" id="KW-1185">Reference proteome</keyword>
<sequence length="704" mass="74969">MRSIKFRIMLQLVLVISIPTTIVLGIIFNTIYNDTLALHVGAIRKEIGQLENAMAIFMEQSKQNVLQLAGDPLLRRVDNTLTSYVATTQKVKSVPRPDDGLGQEITALFTRVQVAHPAYVEVFFGSLDGGFVSSVPGEMPAGYDPRKRPWYQEALPTPDVPIISKAYMSTTGEAVVSVVKVAVEKGRVLGAVGVDISLGVLTDIVKNIRIAQTGYVVFVQGDGVVISNPRNDKHNFKKIGELGVPALDAAFKAPDGHSLLDMDGKRYLALTSTAKGLGWKFLTFVEYDELVGPMQSLMWKAALGFAAILAAICVVLSLFFNADVFRPLGRMIRHLEAIGRGDYAARLTVRRRDEIGQVYEALNQTSATLEANVSQIMAKTAEAESKAAQAEAAVTVAEQATAGAETARVQGMLDAANHLKEVVGIVSSASAELSAQIEESSQGAEHQSGRINETATAVEEMTASVLEIARNAETTARLAEQSKAAAAEGGRQMEQVKSDVHGISVGFQAVYDSVSDLSGKADGIGSIAQTIEDIADQTNLLALNAAIEAARAGDAGRGFAVVADEVRKLAEKTMSATKEVGEAVSGIRRGVSGTLTGMDRAKQTIEQSMARTDQAAQGLAGLLDMFGQSSDQVRAIATAAEEQSSATEEINRHIEEINGSASETAEAMREAARAVAELAEQAVVLNDLIRSLEGQSATRRQLPA</sequence>
<dbReference type="GO" id="GO:0007165">
    <property type="term" value="P:signal transduction"/>
    <property type="evidence" value="ECO:0007669"/>
    <property type="project" value="UniProtKB-KW"/>
</dbReference>
<dbReference type="Pfam" id="PF00015">
    <property type="entry name" value="MCPsignal"/>
    <property type="match status" value="1"/>
</dbReference>
<dbReference type="SMART" id="SM00283">
    <property type="entry name" value="MA"/>
    <property type="match status" value="1"/>
</dbReference>
<dbReference type="PANTHER" id="PTHR32089:SF112">
    <property type="entry name" value="LYSOZYME-LIKE PROTEIN-RELATED"/>
    <property type="match status" value="1"/>
</dbReference>
<evidence type="ECO:0000256" key="10">
    <source>
        <dbReference type="SAM" id="Coils"/>
    </source>
</evidence>
<dbReference type="Pfam" id="PF02743">
    <property type="entry name" value="dCache_1"/>
    <property type="match status" value="1"/>
</dbReference>
<dbReference type="EMBL" id="WVUD01000036">
    <property type="protein sequence ID" value="MYL84589.1"/>
    <property type="molecule type" value="Genomic_DNA"/>
</dbReference>
<evidence type="ECO:0000256" key="5">
    <source>
        <dbReference type="ARBA" id="ARBA00022989"/>
    </source>
</evidence>
<dbReference type="SMART" id="SM00304">
    <property type="entry name" value="HAMP"/>
    <property type="match status" value="1"/>
</dbReference>
<dbReference type="Gene3D" id="3.30.450.20">
    <property type="entry name" value="PAS domain"/>
    <property type="match status" value="2"/>
</dbReference>